<accession>A0A1Y2I6R0</accession>
<protein>
    <submittedName>
        <fullName evidence="2">Uncharacterized protein</fullName>
    </submittedName>
</protein>
<evidence type="ECO:0000256" key="1">
    <source>
        <dbReference type="SAM" id="MobiDB-lite"/>
    </source>
</evidence>
<name>A0A1Y2I6R0_TRAC3</name>
<evidence type="ECO:0000313" key="2">
    <source>
        <dbReference type="EMBL" id="OSC96828.1"/>
    </source>
</evidence>
<dbReference type="EMBL" id="KZ084165">
    <property type="protein sequence ID" value="OSC96828.1"/>
    <property type="molecule type" value="Genomic_DNA"/>
</dbReference>
<feature type="region of interest" description="Disordered" evidence="1">
    <location>
        <begin position="181"/>
        <end position="217"/>
    </location>
</feature>
<keyword evidence="3" id="KW-1185">Reference proteome</keyword>
<reference evidence="2 3" key="1">
    <citation type="journal article" date="2015" name="Biotechnol. Biofuels">
        <title>Enhanced degradation of softwood versus hardwood by the white-rot fungus Pycnoporus coccineus.</title>
        <authorList>
            <person name="Couturier M."/>
            <person name="Navarro D."/>
            <person name="Chevret D."/>
            <person name="Henrissat B."/>
            <person name="Piumi F."/>
            <person name="Ruiz-Duenas F.J."/>
            <person name="Martinez A.T."/>
            <person name="Grigoriev I.V."/>
            <person name="Riley R."/>
            <person name="Lipzen A."/>
            <person name="Berrin J.G."/>
            <person name="Master E.R."/>
            <person name="Rosso M.N."/>
        </authorList>
    </citation>
    <scope>NUCLEOTIDE SEQUENCE [LARGE SCALE GENOMIC DNA]</scope>
    <source>
        <strain evidence="2 3">BRFM310</strain>
    </source>
</reference>
<gene>
    <name evidence="2" type="ORF">PYCCODRAFT_1472337</name>
</gene>
<evidence type="ECO:0000313" key="3">
    <source>
        <dbReference type="Proteomes" id="UP000193067"/>
    </source>
</evidence>
<dbReference type="OrthoDB" id="2759519at2759"/>
<proteinExistence type="predicted"/>
<feature type="compositionally biased region" description="Acidic residues" evidence="1">
    <location>
        <begin position="205"/>
        <end position="217"/>
    </location>
</feature>
<dbReference type="Proteomes" id="UP000193067">
    <property type="component" value="Unassembled WGS sequence"/>
</dbReference>
<sequence length="217" mass="25172">MQSTLENLDRRAIEVRSEVAALARAQVLQQLTVLEGLVDTNSRSREEWLEAQNELDYRMHAYLVLTYDTRDCELLSIATRIEMVLRRQTLDETFLVVERYRLFRTQREVSEAMYLAARERLRLLHDRAHAAVCVFSRAGPRYVTALARAEDLRSTVTSLEREVKRELASLAVGLEEAFREHEEQFPGFEPPQQMEEGEVRRDLEEAAEEMEAEGDAL</sequence>
<dbReference type="AlphaFoldDB" id="A0A1Y2I6R0"/>
<organism evidence="2 3">
    <name type="scientific">Trametes coccinea (strain BRFM310)</name>
    <name type="common">Pycnoporus coccineus</name>
    <dbReference type="NCBI Taxonomy" id="1353009"/>
    <lineage>
        <taxon>Eukaryota</taxon>
        <taxon>Fungi</taxon>
        <taxon>Dikarya</taxon>
        <taxon>Basidiomycota</taxon>
        <taxon>Agaricomycotina</taxon>
        <taxon>Agaricomycetes</taxon>
        <taxon>Polyporales</taxon>
        <taxon>Polyporaceae</taxon>
        <taxon>Trametes</taxon>
    </lineage>
</organism>